<organism evidence="9">
    <name type="scientific">Triatoma infestans</name>
    <name type="common">Assassin bug</name>
    <dbReference type="NCBI Taxonomy" id="30076"/>
    <lineage>
        <taxon>Eukaryota</taxon>
        <taxon>Metazoa</taxon>
        <taxon>Ecdysozoa</taxon>
        <taxon>Arthropoda</taxon>
        <taxon>Hexapoda</taxon>
        <taxon>Insecta</taxon>
        <taxon>Pterygota</taxon>
        <taxon>Neoptera</taxon>
        <taxon>Paraneoptera</taxon>
        <taxon>Hemiptera</taxon>
        <taxon>Heteroptera</taxon>
        <taxon>Panheteroptera</taxon>
        <taxon>Cimicomorpha</taxon>
        <taxon>Reduviidae</taxon>
        <taxon>Triatominae</taxon>
        <taxon>Triatoma</taxon>
    </lineage>
</organism>
<comment type="similarity">
    <text evidence="1">Belongs to the peptidase C2 family.</text>
</comment>
<feature type="active site" evidence="5 6">
    <location>
        <position position="476"/>
    </location>
</feature>
<keyword evidence="3 6" id="KW-0378">Hydrolase</keyword>
<reference evidence="9" key="1">
    <citation type="journal article" date="2014" name="PLoS Negl. Trop. Dis.">
        <title>An updated insight into the Sialotranscriptome of Triatoma infestans: developmental stage and geographic variations.</title>
        <authorList>
            <person name="Schwarz A."/>
            <person name="Medrano-Mercado N."/>
            <person name="Schaub G.A."/>
            <person name="Struchiner C.J."/>
            <person name="Bargues M.D."/>
            <person name="Levy M.Z."/>
            <person name="Ribeiro J.M."/>
        </authorList>
    </citation>
    <scope>NUCLEOTIDE SEQUENCE</scope>
    <source>
        <strain evidence="9">Chile</strain>
        <tissue evidence="9">Salivary glands</tissue>
    </source>
</reference>
<evidence type="ECO:0000256" key="2">
    <source>
        <dbReference type="ARBA" id="ARBA00022670"/>
    </source>
</evidence>
<sequence>MDLACEAARLATKAVEYDKGCYTAAAAYYYTEAAKLLKEAAEAVEEKREEWIKKSMDYKARASTLLTPKSQPELQKPDKLMLTKSRFLFGQAVEADEVNENEEAVRLYTEAVELAFNGRKISDNKEYQEKFNYIINKALERAEELKGIKRSFTDETNTKQNEPDILQNTTQRPVPVAPHHATFVRSDSSKHLLVSGKVTYTKEEKEVLFATSTVNKHSFVPFMEIDLKERFRYAIPFSDKDGPLALSPKQSHHFHKWVRPEEIFSEPILIANKYIDCFSIKQTLVSDCSFVASLAVSALYEKKFGKRLLTRIIYPRKSGTKEPIYNPFGKYMVKLHLNGIQRKIIIDDTLPVDKYNELLCSFSTKKNEILVSLLEKAYMKVMGGYDFPGSNSSIDLHALTGWIPERCSLRDEPEAKINALFKVLMASMAKGNVLATVATGELPETIAERAGLIPTHAYAILDVRHVQGIKLMMLKNPWSHVRWRGNYSDLDVTHWTKPLAEELHYNPESASNFDNGVFWIDYASVLKFFDIIYLSWNPDIFKYTFSTHQCWSAGVGPTKDTYNIGDNPQFKLSVDRSGSTVWILLTRHITDIEDFKYNKEYITVYVYTTNGKRVYYPRDPPPLIEGVKINSPHYLTKIKFNETPEKDFTLVIGQYEKTTTIYYTLRAYSDSPFELSKIGNPYNYVKKITDGQWKGMNAGGCRNHPTYINNPAYELILDSSGILLIDLKAPKDVYIGFEISPIDAPDFKRRDTGSFRAAFAILELDNVPAGKYEIVPSTFEPNTEARYFLTIKASSTMQVTKIR</sequence>
<dbReference type="InterPro" id="IPR036181">
    <property type="entry name" value="MIT_dom_sf"/>
</dbReference>
<evidence type="ECO:0000256" key="7">
    <source>
        <dbReference type="SAM" id="Coils"/>
    </source>
</evidence>
<feature type="coiled-coil region" evidence="7">
    <location>
        <begin position="30"/>
        <end position="61"/>
    </location>
</feature>
<feature type="active site" evidence="5 6">
    <location>
        <position position="288"/>
    </location>
</feature>
<proteinExistence type="evidence at transcript level"/>
<keyword evidence="2 6" id="KW-0645">Protease</keyword>
<dbReference type="SUPFAM" id="SSF54001">
    <property type="entry name" value="Cysteine proteinases"/>
    <property type="match status" value="1"/>
</dbReference>
<feature type="active site" evidence="5 6">
    <location>
        <position position="456"/>
    </location>
</feature>
<dbReference type="Gene3D" id="2.60.120.380">
    <property type="match status" value="2"/>
</dbReference>
<dbReference type="SUPFAM" id="SSF49758">
    <property type="entry name" value="Calpain large subunit, middle domain (domain III)"/>
    <property type="match status" value="2"/>
</dbReference>
<evidence type="ECO:0000256" key="3">
    <source>
        <dbReference type="ARBA" id="ARBA00022801"/>
    </source>
</evidence>
<dbReference type="InterPro" id="IPR001300">
    <property type="entry name" value="Peptidase_C2_calpain_cat"/>
</dbReference>
<dbReference type="InterPro" id="IPR036213">
    <property type="entry name" value="Calpain_III_sf"/>
</dbReference>
<accession>A0A023EZW8</accession>
<dbReference type="PANTHER" id="PTHR46143:SF1">
    <property type="entry name" value="CALPAIN-7"/>
    <property type="match status" value="1"/>
</dbReference>
<dbReference type="SMART" id="SM00230">
    <property type="entry name" value="CysPc"/>
    <property type="match status" value="1"/>
</dbReference>
<dbReference type="Pfam" id="PF00648">
    <property type="entry name" value="Peptidase_C2"/>
    <property type="match status" value="1"/>
</dbReference>
<dbReference type="InterPro" id="IPR022684">
    <property type="entry name" value="Calpain_cysteine_protease"/>
</dbReference>
<dbReference type="Gene3D" id="1.20.58.80">
    <property type="entry name" value="Phosphotransferase system, lactose/cellobiose-type IIA subunit"/>
    <property type="match status" value="1"/>
</dbReference>
<evidence type="ECO:0000256" key="4">
    <source>
        <dbReference type="ARBA" id="ARBA00022807"/>
    </source>
</evidence>
<evidence type="ECO:0000256" key="5">
    <source>
        <dbReference type="PIRSR" id="PIRSR622684-1"/>
    </source>
</evidence>
<evidence type="ECO:0000256" key="1">
    <source>
        <dbReference type="ARBA" id="ARBA00007623"/>
    </source>
</evidence>
<dbReference type="InterPro" id="IPR051297">
    <property type="entry name" value="PalB/RIM13"/>
</dbReference>
<evidence type="ECO:0000313" key="9">
    <source>
        <dbReference type="EMBL" id="JAC14044.1"/>
    </source>
</evidence>
<dbReference type="SUPFAM" id="SSF116846">
    <property type="entry name" value="MIT domain"/>
    <property type="match status" value="2"/>
</dbReference>
<dbReference type="Pfam" id="PF04212">
    <property type="entry name" value="MIT"/>
    <property type="match status" value="1"/>
</dbReference>
<dbReference type="InterPro" id="IPR007330">
    <property type="entry name" value="MIT_dom"/>
</dbReference>
<dbReference type="InterPro" id="IPR022683">
    <property type="entry name" value="Calpain_III"/>
</dbReference>
<keyword evidence="4 6" id="KW-0788">Thiol protease</keyword>
<protein>
    <submittedName>
        <fullName evidence="9">Putative calpain-like thiol protease family</fullName>
    </submittedName>
</protein>
<evidence type="ECO:0000259" key="8">
    <source>
        <dbReference type="PROSITE" id="PS50203"/>
    </source>
</evidence>
<keyword evidence="7" id="KW-0175">Coiled coil</keyword>
<dbReference type="SMART" id="SM00720">
    <property type="entry name" value="calpain_III"/>
    <property type="match status" value="1"/>
</dbReference>
<dbReference type="GO" id="GO:0006508">
    <property type="term" value="P:proteolysis"/>
    <property type="evidence" value="ECO:0007669"/>
    <property type="project" value="UniProtKB-KW"/>
</dbReference>
<dbReference type="PANTHER" id="PTHR46143">
    <property type="entry name" value="CALPAIN-7"/>
    <property type="match status" value="1"/>
</dbReference>
<dbReference type="GO" id="GO:0004198">
    <property type="term" value="F:calcium-dependent cysteine-type endopeptidase activity"/>
    <property type="evidence" value="ECO:0007669"/>
    <property type="project" value="InterPro"/>
</dbReference>
<dbReference type="PROSITE" id="PS50203">
    <property type="entry name" value="CALPAIN_CAT"/>
    <property type="match status" value="1"/>
</dbReference>
<dbReference type="SMART" id="SM00745">
    <property type="entry name" value="MIT"/>
    <property type="match status" value="2"/>
</dbReference>
<evidence type="ECO:0000256" key="6">
    <source>
        <dbReference type="PROSITE-ProRule" id="PRU00239"/>
    </source>
</evidence>
<name>A0A023EZW8_TRIIF</name>
<dbReference type="AlphaFoldDB" id="A0A023EZW8"/>
<dbReference type="InterPro" id="IPR038765">
    <property type="entry name" value="Papain-like_cys_pep_sf"/>
</dbReference>
<feature type="domain" description="Calpain catalytic" evidence="8">
    <location>
        <begin position="236"/>
        <end position="538"/>
    </location>
</feature>
<dbReference type="PRINTS" id="PR00704">
    <property type="entry name" value="CALPAIN"/>
</dbReference>
<dbReference type="Gene3D" id="3.90.70.10">
    <property type="entry name" value="Cysteine proteinases"/>
    <property type="match status" value="1"/>
</dbReference>
<dbReference type="CDD" id="cd00044">
    <property type="entry name" value="CysPc"/>
    <property type="match status" value="1"/>
</dbReference>
<dbReference type="EMBL" id="GBBI01004668">
    <property type="protein sequence ID" value="JAC14044.1"/>
    <property type="molecule type" value="mRNA"/>
</dbReference>